<keyword evidence="3 4" id="KW-0808">Transferase</keyword>
<dbReference type="FunFam" id="3.40.50.2000:FF:000037">
    <property type="entry name" value="Glycosyltransferase"/>
    <property type="match status" value="2"/>
</dbReference>
<keyword evidence="2" id="KW-0328">Glycosyltransferase</keyword>
<dbReference type="PANTHER" id="PTHR48049">
    <property type="entry name" value="GLYCOSYLTRANSFERASE"/>
    <property type="match status" value="1"/>
</dbReference>
<dbReference type="Gene3D" id="3.40.50.2000">
    <property type="entry name" value="Glycogen Phosphorylase B"/>
    <property type="match status" value="4"/>
</dbReference>
<feature type="non-terminal residue" evidence="4">
    <location>
        <position position="920"/>
    </location>
</feature>
<dbReference type="InterPro" id="IPR002213">
    <property type="entry name" value="UDP_glucos_trans"/>
</dbReference>
<evidence type="ECO:0000256" key="2">
    <source>
        <dbReference type="ARBA" id="ARBA00022676"/>
    </source>
</evidence>
<organism evidence="4">
    <name type="scientific">Arabidopsis thaliana</name>
    <name type="common">Mouse-ear cress</name>
    <dbReference type="NCBI Taxonomy" id="3702"/>
    <lineage>
        <taxon>Eukaryota</taxon>
        <taxon>Viridiplantae</taxon>
        <taxon>Streptophyta</taxon>
        <taxon>Embryophyta</taxon>
        <taxon>Tracheophyta</taxon>
        <taxon>Spermatophyta</taxon>
        <taxon>Magnoliopsida</taxon>
        <taxon>eudicotyledons</taxon>
        <taxon>Gunneridae</taxon>
        <taxon>Pentapetalae</taxon>
        <taxon>rosids</taxon>
        <taxon>malvids</taxon>
        <taxon>Brassicales</taxon>
        <taxon>Brassicaceae</taxon>
        <taxon>Camelineae</taxon>
        <taxon>Arabidopsis</taxon>
    </lineage>
</organism>
<dbReference type="GO" id="GO:0035251">
    <property type="term" value="F:UDP-glucosyltransferase activity"/>
    <property type="evidence" value="ECO:0007669"/>
    <property type="project" value="InterPro"/>
</dbReference>
<dbReference type="SUPFAM" id="SSF53756">
    <property type="entry name" value="UDP-Glycosyltransferase/glycogen phosphorylase"/>
    <property type="match status" value="2"/>
</dbReference>
<name>W8Q2P8_ARATH</name>
<accession>W8Q2P8</accession>
<dbReference type="CDD" id="cd03784">
    <property type="entry name" value="GT1_Gtf-like"/>
    <property type="match status" value="2"/>
</dbReference>
<dbReference type="PANTHER" id="PTHR48049:SF138">
    <property type="entry name" value="UDP-GLYCOSYLTRANSFERASE 91C1"/>
    <property type="match status" value="1"/>
</dbReference>
<evidence type="ECO:0000256" key="1">
    <source>
        <dbReference type="ARBA" id="ARBA00009995"/>
    </source>
</evidence>
<dbReference type="EMBL" id="KJ138645">
    <property type="protein sequence ID" value="AHL38585.1"/>
    <property type="molecule type" value="mRNA"/>
</dbReference>
<protein>
    <submittedName>
        <fullName evidence="4">Glycosyltransferase</fullName>
    </submittedName>
</protein>
<gene>
    <name evidence="4" type="ORF">AT5G49690</name>
</gene>
<dbReference type="ExpressionAtlas" id="W8Q2P8">
    <property type="expression patterns" value="baseline and differential"/>
</dbReference>
<dbReference type="AlphaFoldDB" id="W8Q2P8"/>
<comment type="similarity">
    <text evidence="1">Belongs to the UDP-glycosyltransferase family.</text>
</comment>
<proteinExistence type="evidence at transcript level"/>
<dbReference type="FunFam" id="3.40.50.2000:FF:000088">
    <property type="entry name" value="Glycosyltransferase"/>
    <property type="match status" value="2"/>
</dbReference>
<dbReference type="InterPro" id="IPR050481">
    <property type="entry name" value="UDP-glycosyltransf_plant"/>
</dbReference>
<dbReference type="Pfam" id="PF00201">
    <property type="entry name" value="UDPGT"/>
    <property type="match status" value="2"/>
</dbReference>
<reference evidence="4" key="1">
    <citation type="journal article" date="2014" name="Plant J.">
        <title>The plant glycosyltransferase clone collection for functional genomics.</title>
        <authorList>
            <person name="Lao J."/>
            <person name="Oikawa A."/>
            <person name="Bromley J.R."/>
            <person name="McInerney P."/>
            <person name="Suttangkakul A."/>
            <person name="Smith-Moritz A.M."/>
            <person name="Plahar H."/>
            <person name="Chiu T.Y."/>
            <person name="Gonzalez Fernandez-Nino S.M."/>
            <person name="Ebert B."/>
            <person name="Yang F."/>
            <person name="Christiansen K.M."/>
            <person name="Hansen S.F."/>
            <person name="Stonebloom S."/>
            <person name="Adams P.D."/>
            <person name="Ronald P.C."/>
            <person name="Hillson N.J."/>
            <person name="Hadi M.Z."/>
            <person name="Vega-Sanchez M.E."/>
            <person name="Loque D."/>
            <person name="Scheller H.V."/>
            <person name="Heazlewood J.L."/>
        </authorList>
    </citation>
    <scope>NUCLEOTIDE SEQUENCE</scope>
</reference>
<evidence type="ECO:0000256" key="3">
    <source>
        <dbReference type="ARBA" id="ARBA00022679"/>
    </source>
</evidence>
<sequence>MVDKREEVMHVAMFPWLAMGHLLPFLRLSKLLAQKGHKISFISTPRNIERLPKLQSNLASSITFVSFPLPPISGLPPSSESSMDVPYNKQQSLKAAFDLLQPPLKEFLRRSSPDWIIYDYASHWLPSIAAELGISKAFFSLFNAATLCFMGPSSSLIEEIRSTPEDFTVVPPWVPFKSNIVFRYHEVTRYVEKTEEDVTGVSDSVRFGYSIDESDAVFVRSCPEFEPEWFGLLKDLYRKPVFPIGFLPPVIEDDDAVDTTWVRIKKWLDKQRLNSVVYVSLGTEASLRHEEVTELALGLEKSETPFFWVLRNEPKIPDGFKTRVKGRGMVHVGWVPQVKILSHESVGGFLTHCGWNSVVEGLGFGKVPIFFPVLNEQGLNTRLLHGKGLGVEVSRDERDGSFDSDSVADSIRLVMIDDAGEEIRAKAKVMKDLFGNMDENIRYVDELVRFMRSKGSSSSSMVDKREEVMHVAMFPWLAMGHLLPFLRLSKLLAQKGHKISFISTPRNIERLPKLQSNLASSITFVSFPLPPISGLPPSSESSMDVPYNKQQSLKAAFDLLQPPLKEFLRRSSPDWIIYDYASHWLPSIAAELGISKAFFSLFNAATLCFMGPSSSLIEEIRSTPEDFTVVPPWVPFKSNIVFRYHEVTRYVEKTEEDVTGVSDSVRFGYSIDESDAVFVRSCPEFEPEWFGLLKDLYRKPVFPIGFLPPVIEDDDAVDTTWVRIKKWLDKQRLNSVVYVSLGTEASLRHEEVTELALGLEKSETPFFWVLRNEPKIPDGFKTRVKGRGMVHVGWVPQVKILSHESVGGFLTHCGWNSVVEGLGFGKVPIFFPVLNEQGLNTRLLHGKGLGVEVSRDERDGSFDSDSVADSIRLVMIDDAGEEIRAKAKVMKDLFGNMDENIRYVDELVRFMRSKGSSSSS</sequence>
<evidence type="ECO:0000313" key="4">
    <source>
        <dbReference type="EMBL" id="AHL38585.1"/>
    </source>
</evidence>